<evidence type="ECO:0000313" key="3">
    <source>
        <dbReference type="EMBL" id="KAJ6740599.1"/>
    </source>
</evidence>
<gene>
    <name evidence="3" type="ORF">OIU79_000668</name>
</gene>
<dbReference type="Proteomes" id="UP001151532">
    <property type="component" value="Chromosome 7"/>
</dbReference>
<accession>A0A9Q0V1W0</accession>
<keyword evidence="4" id="KW-1185">Reference proteome</keyword>
<dbReference type="AlphaFoldDB" id="A0A9Q0V1W0"/>
<dbReference type="PANTHER" id="PTHR31984">
    <property type="entry name" value="TRANSPORTER, PUTATIVE (DUF179)-RELATED"/>
    <property type="match status" value="1"/>
</dbReference>
<evidence type="ECO:0000313" key="4">
    <source>
        <dbReference type="Proteomes" id="UP001151532"/>
    </source>
</evidence>
<dbReference type="SUPFAM" id="SSF52833">
    <property type="entry name" value="Thioredoxin-like"/>
    <property type="match status" value="2"/>
</dbReference>
<dbReference type="Gene3D" id="3.40.30.10">
    <property type="entry name" value="Glutaredoxin"/>
    <property type="match status" value="2"/>
</dbReference>
<dbReference type="SUPFAM" id="SSF143456">
    <property type="entry name" value="VC0467-like"/>
    <property type="match status" value="1"/>
</dbReference>
<dbReference type="Pfam" id="PF00085">
    <property type="entry name" value="Thioredoxin"/>
    <property type="match status" value="1"/>
</dbReference>
<dbReference type="InterPro" id="IPR013766">
    <property type="entry name" value="Thioredoxin_domain"/>
</dbReference>
<feature type="region of interest" description="Disordered" evidence="1">
    <location>
        <begin position="400"/>
        <end position="451"/>
    </location>
</feature>
<dbReference type="InterPro" id="IPR003774">
    <property type="entry name" value="AlgH-like"/>
</dbReference>
<reference evidence="3" key="2">
    <citation type="journal article" date="2023" name="Int. J. Mol. Sci.">
        <title>De Novo Assembly and Annotation of 11 Diverse Shrub Willow (Salix) Genomes Reveals Novel Gene Organization in Sex-Linked Regions.</title>
        <authorList>
            <person name="Hyden B."/>
            <person name="Feng K."/>
            <person name="Yates T.B."/>
            <person name="Jawdy S."/>
            <person name="Cereghino C."/>
            <person name="Smart L.B."/>
            <person name="Muchero W."/>
        </authorList>
    </citation>
    <scope>NUCLEOTIDE SEQUENCE</scope>
    <source>
        <tissue evidence="3">Shoot tip</tissue>
    </source>
</reference>
<evidence type="ECO:0000256" key="1">
    <source>
        <dbReference type="SAM" id="MobiDB-lite"/>
    </source>
</evidence>
<feature type="compositionally biased region" description="Polar residues" evidence="1">
    <location>
        <begin position="293"/>
        <end position="318"/>
    </location>
</feature>
<proteinExistence type="predicted"/>
<feature type="region of interest" description="Disordered" evidence="1">
    <location>
        <begin position="293"/>
        <end position="330"/>
    </location>
</feature>
<dbReference type="PANTHER" id="PTHR31984:SF12">
    <property type="entry name" value="THIOREDOXIN DOMAIN-CONTAINING PROTEIN"/>
    <property type="match status" value="1"/>
</dbReference>
<dbReference type="EMBL" id="JAPFFK010000010">
    <property type="protein sequence ID" value="KAJ6740599.1"/>
    <property type="molecule type" value="Genomic_DNA"/>
</dbReference>
<evidence type="ECO:0000259" key="2">
    <source>
        <dbReference type="Pfam" id="PF00085"/>
    </source>
</evidence>
<dbReference type="InterPro" id="IPR036249">
    <property type="entry name" value="Thioredoxin-like_sf"/>
</dbReference>
<feature type="domain" description="Thioredoxin" evidence="2">
    <location>
        <begin position="600"/>
        <end position="661"/>
    </location>
</feature>
<protein>
    <submittedName>
        <fullName evidence="3">TRANSPORTER putative (DUF179)-RELATED</fullName>
    </submittedName>
</protein>
<reference evidence="3" key="1">
    <citation type="submission" date="2022-11" db="EMBL/GenBank/DDBJ databases">
        <authorList>
            <person name="Hyden B.L."/>
            <person name="Feng K."/>
            <person name="Yates T."/>
            <person name="Jawdy S."/>
            <person name="Smart L.B."/>
            <person name="Muchero W."/>
        </authorList>
    </citation>
    <scope>NUCLEOTIDE SEQUENCE</scope>
    <source>
        <tissue evidence="3">Shoot tip</tissue>
    </source>
</reference>
<dbReference type="OrthoDB" id="1910803at2759"/>
<name>A0A9Q0V1W0_SALPP</name>
<organism evidence="3 4">
    <name type="scientific">Salix purpurea</name>
    <name type="common">Purple osier willow</name>
    <dbReference type="NCBI Taxonomy" id="77065"/>
    <lineage>
        <taxon>Eukaryota</taxon>
        <taxon>Viridiplantae</taxon>
        <taxon>Streptophyta</taxon>
        <taxon>Embryophyta</taxon>
        <taxon>Tracheophyta</taxon>
        <taxon>Spermatophyta</taxon>
        <taxon>Magnoliopsida</taxon>
        <taxon>eudicotyledons</taxon>
        <taxon>Gunneridae</taxon>
        <taxon>Pentapetalae</taxon>
        <taxon>rosids</taxon>
        <taxon>fabids</taxon>
        <taxon>Malpighiales</taxon>
        <taxon>Salicaceae</taxon>
        <taxon>Saliceae</taxon>
        <taxon>Salix</taxon>
    </lineage>
</organism>
<sequence length="899" mass="99869">MKEITHLVNDKKEEFGSLKLMYMHKNSEKMPEEMPLKRLSGEGDLKMFIESADKVVLLLEFCGWTEKLIAREKNNGSKTGYGVQGFDGESNVILTPRGKENQKVTENGEMKCGMENGLGGIPWLGEFASVNDSAPLQLTDSQDSVDLKPGAVSCSLEESQKFDSFFSSFMTDVREFFLPPERHRFGLVSEKSLLSPLGVEDSGSWSVVLHYNGCPSCSRILKEGDDMKRVLQMEKSIVTELEGDGQDLDSAIPSNKPSVLLFVDRSSDLSETRRSKAVLDVFRELALHYQISNQMGQQSNDKSEASSVQASTEYQSVSGHPKLKLSPTAQNIKSKDKMSIMIVNDGKPVMLNSMASVAKEAGFQLLSDDFNIKVTDTLPSVAEAESKQVLSDESLVRTSADLDKDSASNNCEGSQSTTSQDDEEKSTYSDASTHPLSVEPGQYMSNHKPPISEDVRAEKKGSLQADKLGEEQLNFQNFKGSFFFCDGNYRLLSALTGETRIPLLVLIDPLSQQHYVFPEYTNLSYSSLEDFLHGFLNGNLIPYQRSESEPESLREATHPPFVNMDFHEADSIPQVTAHTFSEQVLGFNQSDNCIAANAWNEDVLVLFSNSWCGFCQRMELIVREVHRSNKGFVNMLKTGSRTGETVITDGNLKKLPKIFLMDCTLNDCSLILKSMNQREVYPTLLLFPAERKNTVCYEGGMAVADVITFLADRGSNSQHLASENGILWTVAEKKGANFLKDALTAVEDKSHEVLLKNLPPKRNVEYGQTKSHTSKGLLHDTASQVAVGSILVATEKLNTQPFDKSRILIIKSDQNTGFQGLIYNKHMRWDTLQELEEESKLLKEAPLSFGGPLVTRGMPLVALTRRAVGSQYPEVAPGTYFLGQSATLHKFFLRYIGLN</sequence>
<dbReference type="Gene3D" id="3.40.1740.10">
    <property type="entry name" value="VC0467-like"/>
    <property type="match status" value="1"/>
</dbReference>
<feature type="compositionally biased region" description="Polar residues" evidence="1">
    <location>
        <begin position="407"/>
        <end position="419"/>
    </location>
</feature>
<comment type="caution">
    <text evidence="3">The sequence shown here is derived from an EMBL/GenBank/DDBJ whole genome shotgun (WGS) entry which is preliminary data.</text>
</comment>